<name>A0AAU9E607_9FIRM</name>
<dbReference type="Gene3D" id="3.40.50.1820">
    <property type="entry name" value="alpha/beta hydrolase"/>
    <property type="match status" value="1"/>
</dbReference>
<dbReference type="AlphaFoldDB" id="A0AAU9E607"/>
<gene>
    <name evidence="3" type="ORF">HLPR_22190</name>
</gene>
<dbReference type="GO" id="GO:0008239">
    <property type="term" value="F:dipeptidyl-peptidase activity"/>
    <property type="evidence" value="ECO:0007669"/>
    <property type="project" value="InterPro"/>
</dbReference>
<dbReference type="InterPro" id="IPR008979">
    <property type="entry name" value="Galactose-bd-like_sf"/>
</dbReference>
<reference evidence="3 4" key="1">
    <citation type="submission" date="2023-08" db="EMBL/GenBank/DDBJ databases">
        <title>Helicovermis profunda gen. nov., sp. nov., a novel mesophilic, fermentative bacterium within the Bacillota from a deep-sea hydrothermal vent chimney.</title>
        <authorList>
            <person name="Miyazaki U."/>
            <person name="Mizutani D."/>
            <person name="Hashimoto Y."/>
            <person name="Tame A."/>
            <person name="Sawayama S."/>
            <person name="Miyazaki J."/>
            <person name="Takai K."/>
            <person name="Nakagawa S."/>
        </authorList>
    </citation>
    <scope>NUCLEOTIDE SEQUENCE [LARGE SCALE GENOMIC DNA]</scope>
    <source>
        <strain evidence="3 4">S502</strain>
    </source>
</reference>
<evidence type="ECO:0000313" key="3">
    <source>
        <dbReference type="EMBL" id="BEP29888.1"/>
    </source>
</evidence>
<keyword evidence="1 3" id="KW-0378">Hydrolase</keyword>
<feature type="domain" description="Xaa-Pro dipeptidyl-peptidase C-terminal" evidence="2">
    <location>
        <begin position="310"/>
        <end position="526"/>
    </location>
</feature>
<dbReference type="NCBIfam" id="TIGR00976">
    <property type="entry name" value="CocE_NonD"/>
    <property type="match status" value="2"/>
</dbReference>
<dbReference type="SUPFAM" id="SSF49785">
    <property type="entry name" value="Galactose-binding domain-like"/>
    <property type="match status" value="1"/>
</dbReference>
<dbReference type="Proteomes" id="UP001321786">
    <property type="component" value="Chromosome"/>
</dbReference>
<dbReference type="KEGG" id="hprf:HLPR_22190"/>
<proteinExistence type="predicted"/>
<dbReference type="SMART" id="SM00939">
    <property type="entry name" value="PepX_C"/>
    <property type="match status" value="1"/>
</dbReference>
<dbReference type="SUPFAM" id="SSF53474">
    <property type="entry name" value="alpha/beta-Hydrolases"/>
    <property type="match status" value="1"/>
</dbReference>
<evidence type="ECO:0000256" key="1">
    <source>
        <dbReference type="ARBA" id="ARBA00022801"/>
    </source>
</evidence>
<evidence type="ECO:0000313" key="4">
    <source>
        <dbReference type="Proteomes" id="UP001321786"/>
    </source>
</evidence>
<dbReference type="InterPro" id="IPR050585">
    <property type="entry name" value="Xaa-Pro_dipeptidyl-ppase/CocE"/>
</dbReference>
<dbReference type="Pfam" id="PF02129">
    <property type="entry name" value="Peptidase_S15"/>
    <property type="match status" value="1"/>
</dbReference>
<evidence type="ECO:0000259" key="2">
    <source>
        <dbReference type="SMART" id="SM00939"/>
    </source>
</evidence>
<dbReference type="EMBL" id="AP028654">
    <property type="protein sequence ID" value="BEP29888.1"/>
    <property type="molecule type" value="Genomic_DNA"/>
</dbReference>
<dbReference type="PANTHER" id="PTHR43056:SF10">
    <property type="entry name" value="COCE_NOND FAMILY, PUTATIVE (AFU_ORTHOLOGUE AFUA_7G00600)-RELATED"/>
    <property type="match status" value="1"/>
</dbReference>
<accession>A0AAU9E607</accession>
<dbReference type="Pfam" id="PF08530">
    <property type="entry name" value="PepX_C"/>
    <property type="match status" value="1"/>
</dbReference>
<sequence>MIIKKTSPKQIIGKIGNLIKPKNYTVIESSPSIRILRDIHIPLRDGSYVSANIYMPSTKGKFPVLLSLYSGRKDVLCKDGYMHIQYRFARQPGKLVFSDETSFEAPDPNFWAINGYAILNIDKRGFGKSPKAKEPQSFFDNEEILDIYDSIEWAGIQEWSNGNVGMLGVSYLAINQYKTASMNPPHLKAICPWEGVSDLYKDWFFQNGVMEEGFTPFFMKRVSTMGDCADMRQAQLAHTTRDDYWKAFAPALEKITVPMLNCVSYSCQMFHSSGSFRAYEKVSSTEKWLYTHRNGEWTEYYSQEVQSLMLKFFDYFLKEVKNGMDQHPKVRLEIREFGDEVKEVRYIDQFPPKEVIWTKHYLNNENMSLNEDFQSSDKNIKFDLKNGSLTYKYKFTQDTEIVGPMKLTLNIELEETDDANIFVGIQKFHDGKEVEFEGVYGFPNDIVAKSTLRVALRTVNENLSTPYTPEYDFDTLKPLSKGEHAKMEFKFSPSGTYYRKGDELRLVIQGKYFISGSKIHQPFKYKPSSNGKCIVHASNENILLMPVISIKS</sequence>
<dbReference type="PANTHER" id="PTHR43056">
    <property type="entry name" value="PEPTIDASE S9 PROLYL OLIGOPEPTIDASE"/>
    <property type="match status" value="1"/>
</dbReference>
<dbReference type="InterPro" id="IPR000383">
    <property type="entry name" value="Xaa-Pro-like_dom"/>
</dbReference>
<protein>
    <submittedName>
        <fullName evidence="3">CocE/NonD family hydrolase</fullName>
    </submittedName>
</protein>
<organism evidence="3 4">
    <name type="scientific">Helicovermis profundi</name>
    <dbReference type="NCBI Taxonomy" id="3065157"/>
    <lineage>
        <taxon>Bacteria</taxon>
        <taxon>Bacillati</taxon>
        <taxon>Bacillota</taxon>
        <taxon>Clostridia</taxon>
        <taxon>Helicovermis</taxon>
    </lineage>
</organism>
<keyword evidence="4" id="KW-1185">Reference proteome</keyword>
<dbReference type="RefSeq" id="WP_338535499.1">
    <property type="nucleotide sequence ID" value="NZ_AP028654.1"/>
</dbReference>
<dbReference type="InterPro" id="IPR029058">
    <property type="entry name" value="AB_hydrolase_fold"/>
</dbReference>
<dbReference type="InterPro" id="IPR005674">
    <property type="entry name" value="CocE/Ser_esterase"/>
</dbReference>
<dbReference type="Gene3D" id="1.10.3020.20">
    <property type="match status" value="1"/>
</dbReference>
<dbReference type="InterPro" id="IPR013736">
    <property type="entry name" value="Xaa-Pro_dipept_C"/>
</dbReference>
<dbReference type="Gene3D" id="2.60.120.260">
    <property type="entry name" value="Galactose-binding domain-like"/>
    <property type="match status" value="1"/>
</dbReference>